<dbReference type="InterPro" id="IPR047127">
    <property type="entry name" value="MutT-like"/>
</dbReference>
<evidence type="ECO:0000256" key="1">
    <source>
        <dbReference type="ARBA" id="ARBA00001946"/>
    </source>
</evidence>
<dbReference type="InterPro" id="IPR003561">
    <property type="entry name" value="Mutator_MutT"/>
</dbReference>
<dbReference type="AlphaFoldDB" id="A0A485LVY0"/>
<dbReference type="GO" id="GO:0006281">
    <property type="term" value="P:DNA repair"/>
    <property type="evidence" value="ECO:0007669"/>
    <property type="project" value="UniProtKB-KW"/>
</dbReference>
<dbReference type="PROSITE" id="PS00893">
    <property type="entry name" value="NUDIX_BOX"/>
    <property type="match status" value="1"/>
</dbReference>
<evidence type="ECO:0000256" key="3">
    <source>
        <dbReference type="ARBA" id="ARBA00022457"/>
    </source>
</evidence>
<dbReference type="NCBIfam" id="TIGR00586">
    <property type="entry name" value="mutt"/>
    <property type="match status" value="1"/>
</dbReference>
<dbReference type="EC" id="3.6.1.55" evidence="11"/>
<evidence type="ECO:0000256" key="4">
    <source>
        <dbReference type="ARBA" id="ARBA00022705"/>
    </source>
</evidence>
<accession>A0A485LVY0</accession>
<keyword evidence="6" id="KW-0227">DNA damage</keyword>
<gene>
    <name evidence="13" type="primary">nudG</name>
    <name evidence="13" type="ORF">SCFA_1740002</name>
</gene>
<dbReference type="PRINTS" id="PR00502">
    <property type="entry name" value="NUDIXFAMILY"/>
</dbReference>
<comment type="catalytic activity">
    <reaction evidence="10">
        <text>8-oxo-dGTP + H2O = 8-oxo-dGMP + diphosphate + H(+)</text>
        <dbReference type="Rhea" id="RHEA:31575"/>
        <dbReference type="ChEBI" id="CHEBI:15377"/>
        <dbReference type="ChEBI" id="CHEBI:15378"/>
        <dbReference type="ChEBI" id="CHEBI:33019"/>
        <dbReference type="ChEBI" id="CHEBI:63224"/>
        <dbReference type="ChEBI" id="CHEBI:77896"/>
        <dbReference type="EC" id="3.6.1.55"/>
    </reaction>
</comment>
<keyword evidence="7 13" id="KW-0378">Hydrolase</keyword>
<reference evidence="13" key="1">
    <citation type="submission" date="2019-03" db="EMBL/GenBank/DDBJ databases">
        <authorList>
            <person name="Hao L."/>
        </authorList>
    </citation>
    <scope>NUCLEOTIDE SEQUENCE</scope>
</reference>
<evidence type="ECO:0000256" key="2">
    <source>
        <dbReference type="ARBA" id="ARBA00005582"/>
    </source>
</evidence>
<dbReference type="GO" id="GO:0046872">
    <property type="term" value="F:metal ion binding"/>
    <property type="evidence" value="ECO:0007669"/>
    <property type="project" value="UniProtKB-KW"/>
</dbReference>
<dbReference type="InterPro" id="IPR000086">
    <property type="entry name" value="NUDIX_hydrolase_dom"/>
</dbReference>
<keyword evidence="5" id="KW-0479">Metal-binding</keyword>
<organism evidence="13">
    <name type="scientific">anaerobic digester metagenome</name>
    <dbReference type="NCBI Taxonomy" id="1263854"/>
    <lineage>
        <taxon>unclassified sequences</taxon>
        <taxon>metagenomes</taxon>
        <taxon>ecological metagenomes</taxon>
    </lineage>
</organism>
<comment type="similarity">
    <text evidence="2">Belongs to the Nudix hydrolase family.</text>
</comment>
<comment type="cofactor">
    <cofactor evidence="1">
        <name>Mg(2+)</name>
        <dbReference type="ChEBI" id="CHEBI:18420"/>
    </cofactor>
</comment>
<dbReference type="GO" id="GO:0008413">
    <property type="term" value="F:8-oxo-7,8-dihydroguanosine triphosphate pyrophosphatase activity"/>
    <property type="evidence" value="ECO:0007669"/>
    <property type="project" value="InterPro"/>
</dbReference>
<evidence type="ECO:0000256" key="7">
    <source>
        <dbReference type="ARBA" id="ARBA00022801"/>
    </source>
</evidence>
<keyword evidence="4" id="KW-0235">DNA replication</keyword>
<evidence type="ECO:0000256" key="5">
    <source>
        <dbReference type="ARBA" id="ARBA00022723"/>
    </source>
</evidence>
<dbReference type="PROSITE" id="PS51462">
    <property type="entry name" value="NUDIX"/>
    <property type="match status" value="1"/>
</dbReference>
<dbReference type="GO" id="GO:0006260">
    <property type="term" value="P:DNA replication"/>
    <property type="evidence" value="ECO:0007669"/>
    <property type="project" value="UniProtKB-KW"/>
</dbReference>
<evidence type="ECO:0000256" key="10">
    <source>
        <dbReference type="ARBA" id="ARBA00035861"/>
    </source>
</evidence>
<dbReference type="Gene3D" id="3.90.79.10">
    <property type="entry name" value="Nucleoside Triphosphate Pyrophosphohydrolase"/>
    <property type="match status" value="1"/>
</dbReference>
<proteinExistence type="inferred from homology"/>
<dbReference type="InterPro" id="IPR029119">
    <property type="entry name" value="MutY_C"/>
</dbReference>
<keyword evidence="9" id="KW-0234">DNA repair</keyword>
<evidence type="ECO:0000256" key="6">
    <source>
        <dbReference type="ARBA" id="ARBA00022763"/>
    </source>
</evidence>
<keyword evidence="3" id="KW-0515">Mutator protein</keyword>
<dbReference type="SUPFAM" id="SSF55811">
    <property type="entry name" value="Nudix"/>
    <property type="match status" value="1"/>
</dbReference>
<dbReference type="CDD" id="cd03425">
    <property type="entry name" value="NUDIX_MutT_NudA_like"/>
    <property type="match status" value="1"/>
</dbReference>
<sequence>MFIRIIPLPGMGGFKGKQMKIYRVAASIIRYNGKILIAQRLRDDHMGLKWEFPGGKIEPGESVEECLIREIKEELDLEIEVDGEFTVVEHQYEDRKIFLHCHWCNYLGGEAKPKDCRDFRWVDLEELKVYDFAGADLTVVRLLLEEN</sequence>
<evidence type="ECO:0000256" key="8">
    <source>
        <dbReference type="ARBA" id="ARBA00022842"/>
    </source>
</evidence>
<evidence type="ECO:0000256" key="11">
    <source>
        <dbReference type="ARBA" id="ARBA00038905"/>
    </source>
</evidence>
<keyword evidence="8" id="KW-0460">Magnesium</keyword>
<evidence type="ECO:0000313" key="13">
    <source>
        <dbReference type="EMBL" id="VFU12410.1"/>
    </source>
</evidence>
<feature type="domain" description="Nudix hydrolase" evidence="12">
    <location>
        <begin position="20"/>
        <end position="145"/>
    </location>
</feature>
<dbReference type="GO" id="GO:0044715">
    <property type="term" value="F:8-oxo-dGDP phosphatase activity"/>
    <property type="evidence" value="ECO:0007669"/>
    <property type="project" value="TreeGrafter"/>
</dbReference>
<dbReference type="PANTHER" id="PTHR47707">
    <property type="entry name" value="8-OXO-DGTP DIPHOSPHATASE"/>
    <property type="match status" value="1"/>
</dbReference>
<dbReference type="Pfam" id="PF14815">
    <property type="entry name" value="NUDIX_4"/>
    <property type="match status" value="1"/>
</dbReference>
<dbReference type="GO" id="GO:0035539">
    <property type="term" value="F:8-oxo-7,8-dihydrodeoxyguanosine triphosphate pyrophosphatase activity"/>
    <property type="evidence" value="ECO:0007669"/>
    <property type="project" value="UniProtKB-EC"/>
</dbReference>
<dbReference type="InterPro" id="IPR020476">
    <property type="entry name" value="Nudix_hydrolase"/>
</dbReference>
<evidence type="ECO:0000256" key="9">
    <source>
        <dbReference type="ARBA" id="ARBA00023204"/>
    </source>
</evidence>
<dbReference type="InterPro" id="IPR015797">
    <property type="entry name" value="NUDIX_hydrolase-like_dom_sf"/>
</dbReference>
<evidence type="ECO:0000259" key="12">
    <source>
        <dbReference type="PROSITE" id="PS51462"/>
    </source>
</evidence>
<name>A0A485LVY0_9ZZZZ</name>
<dbReference type="EMBL" id="CAADRN010000084">
    <property type="protein sequence ID" value="VFU12410.1"/>
    <property type="molecule type" value="Genomic_DNA"/>
</dbReference>
<dbReference type="InterPro" id="IPR020084">
    <property type="entry name" value="NUDIX_hydrolase_CS"/>
</dbReference>
<dbReference type="GO" id="GO:0044716">
    <property type="term" value="F:8-oxo-GDP phosphatase activity"/>
    <property type="evidence" value="ECO:0007669"/>
    <property type="project" value="TreeGrafter"/>
</dbReference>
<dbReference type="PANTHER" id="PTHR47707:SF1">
    <property type="entry name" value="NUDIX HYDROLASE FAMILY PROTEIN"/>
    <property type="match status" value="1"/>
</dbReference>
<protein>
    <recommendedName>
        <fullName evidence="11">8-oxo-dGTP diphosphatase</fullName>
        <ecNumber evidence="11">3.6.1.55</ecNumber>
    </recommendedName>
</protein>